<sequence length="309" mass="35939">MNTVPYPSERKEEQTTDYRLFGSQMRVDLPQYNGLDNKVMLIVTPIFIFFLNCIIFGTQYFSGFWFFISVSLLTFFWFCPVFISCGVIAVLLKQRFPSEAELAKRLSFMIVALLITTGLFLSALFNIFESIAYFEYRFNEKAFAWSYLVLGIISIFITFLMEGISRYKEWQLNRQATEKLNQVYKKSQLQGLKSQVNPHFLFNSLNSLSSLIQCDKEMAERFLDEMSKVYCYMLSSDEVQLVTLDTELKFADSYMFLLKARFGNGLQLKMTASEEDKTKLLAPLTLQLLIESKLFSVEYSHFPLSGKYP</sequence>
<feature type="transmembrane region" description="Helical" evidence="1">
    <location>
        <begin position="145"/>
        <end position="164"/>
    </location>
</feature>
<dbReference type="InterPro" id="IPR050640">
    <property type="entry name" value="Bact_2-comp_sensor_kinase"/>
</dbReference>
<feature type="domain" description="Signal transduction histidine kinase internal region" evidence="2">
    <location>
        <begin position="188"/>
        <end position="264"/>
    </location>
</feature>
<keyword evidence="1" id="KW-1133">Transmembrane helix</keyword>
<keyword evidence="3" id="KW-0418">Kinase</keyword>
<reference evidence="4" key="1">
    <citation type="journal article" date="2019" name="Int. J. Syst. Evol. Microbiol.">
        <title>The Global Catalogue of Microorganisms (GCM) 10K type strain sequencing project: providing services to taxonomists for standard genome sequencing and annotation.</title>
        <authorList>
            <consortium name="The Broad Institute Genomics Platform"/>
            <consortium name="The Broad Institute Genome Sequencing Center for Infectious Disease"/>
            <person name="Wu L."/>
            <person name="Ma J."/>
        </authorList>
    </citation>
    <scope>NUCLEOTIDE SEQUENCE [LARGE SCALE GENOMIC DNA]</scope>
    <source>
        <strain evidence="4">KCTC 52924</strain>
    </source>
</reference>
<keyword evidence="1" id="KW-0472">Membrane</keyword>
<dbReference type="EMBL" id="JBHUOK010000030">
    <property type="protein sequence ID" value="MFD2790720.1"/>
    <property type="molecule type" value="Genomic_DNA"/>
</dbReference>
<dbReference type="PANTHER" id="PTHR34220:SF7">
    <property type="entry name" value="SENSOR HISTIDINE KINASE YPDA"/>
    <property type="match status" value="1"/>
</dbReference>
<dbReference type="Pfam" id="PF06580">
    <property type="entry name" value="His_kinase"/>
    <property type="match status" value="1"/>
</dbReference>
<dbReference type="GO" id="GO:0004673">
    <property type="term" value="F:protein histidine kinase activity"/>
    <property type="evidence" value="ECO:0007669"/>
    <property type="project" value="UniProtKB-EC"/>
</dbReference>
<gene>
    <name evidence="3" type="ORF">ACFS1K_13175</name>
</gene>
<feature type="transmembrane region" description="Helical" evidence="1">
    <location>
        <begin position="39"/>
        <end position="58"/>
    </location>
</feature>
<keyword evidence="1" id="KW-0812">Transmembrane</keyword>
<evidence type="ECO:0000313" key="3">
    <source>
        <dbReference type="EMBL" id="MFD2790720.1"/>
    </source>
</evidence>
<organism evidence="3 4">
    <name type="scientific">Arenibacter antarcticus</name>
    <dbReference type="NCBI Taxonomy" id="2040469"/>
    <lineage>
        <taxon>Bacteria</taxon>
        <taxon>Pseudomonadati</taxon>
        <taxon>Bacteroidota</taxon>
        <taxon>Flavobacteriia</taxon>
        <taxon>Flavobacteriales</taxon>
        <taxon>Flavobacteriaceae</taxon>
        <taxon>Arenibacter</taxon>
    </lineage>
</organism>
<name>A0ABW5VJQ0_9FLAO</name>
<keyword evidence="3" id="KW-0808">Transferase</keyword>
<feature type="transmembrane region" description="Helical" evidence="1">
    <location>
        <begin position="64"/>
        <end position="92"/>
    </location>
</feature>
<dbReference type="RefSeq" id="WP_251806580.1">
    <property type="nucleotide sequence ID" value="NZ_CP166679.1"/>
</dbReference>
<comment type="caution">
    <text evidence="3">The sequence shown here is derived from an EMBL/GenBank/DDBJ whole genome shotgun (WGS) entry which is preliminary data.</text>
</comment>
<accession>A0ABW5VJQ0</accession>
<feature type="transmembrane region" description="Helical" evidence="1">
    <location>
        <begin position="104"/>
        <end position="125"/>
    </location>
</feature>
<protein>
    <submittedName>
        <fullName evidence="3">Sensor histidine kinase</fullName>
        <ecNumber evidence="3">2.7.13.3</ecNumber>
    </submittedName>
</protein>
<dbReference type="Proteomes" id="UP001597532">
    <property type="component" value="Unassembled WGS sequence"/>
</dbReference>
<evidence type="ECO:0000313" key="4">
    <source>
        <dbReference type="Proteomes" id="UP001597532"/>
    </source>
</evidence>
<evidence type="ECO:0000259" key="2">
    <source>
        <dbReference type="Pfam" id="PF06580"/>
    </source>
</evidence>
<dbReference type="EC" id="2.7.13.3" evidence="3"/>
<dbReference type="InterPro" id="IPR010559">
    <property type="entry name" value="Sig_transdc_His_kin_internal"/>
</dbReference>
<keyword evidence="4" id="KW-1185">Reference proteome</keyword>
<proteinExistence type="predicted"/>
<dbReference type="PANTHER" id="PTHR34220">
    <property type="entry name" value="SENSOR HISTIDINE KINASE YPDA"/>
    <property type="match status" value="1"/>
</dbReference>
<evidence type="ECO:0000256" key="1">
    <source>
        <dbReference type="SAM" id="Phobius"/>
    </source>
</evidence>